<organism evidence="1 2">
    <name type="scientific">Mesorhizobium metallidurans STM 2683</name>
    <dbReference type="NCBI Taxonomy" id="1297569"/>
    <lineage>
        <taxon>Bacteria</taxon>
        <taxon>Pseudomonadati</taxon>
        <taxon>Pseudomonadota</taxon>
        <taxon>Alphaproteobacteria</taxon>
        <taxon>Hyphomicrobiales</taxon>
        <taxon>Phyllobacteriaceae</taxon>
        <taxon>Mesorhizobium</taxon>
    </lineage>
</organism>
<keyword evidence="2" id="KW-1185">Reference proteome</keyword>
<dbReference type="EMBL" id="CAUM01000051">
    <property type="protein sequence ID" value="CCV04864.1"/>
    <property type="molecule type" value="Genomic_DNA"/>
</dbReference>
<sequence length="55" mass="5924">MRICAKASQFQVVCAVRDQLMLHGGLNMLRSNDGPIPIGAGKLLVAHGRHAPFQV</sequence>
<evidence type="ECO:0000313" key="2">
    <source>
        <dbReference type="Proteomes" id="UP000012062"/>
    </source>
</evidence>
<accession>M5EJI4</accession>
<proteinExistence type="predicted"/>
<comment type="caution">
    <text evidence="1">The sequence shown here is derived from an EMBL/GenBank/DDBJ whole genome shotgun (WGS) entry which is preliminary data.</text>
</comment>
<evidence type="ECO:0000313" key="1">
    <source>
        <dbReference type="EMBL" id="CCV04864.1"/>
    </source>
</evidence>
<dbReference type="STRING" id="1297569.MESS2_1440011"/>
<protein>
    <submittedName>
        <fullName evidence="1">Uncharacterized protein</fullName>
    </submittedName>
</protein>
<dbReference type="Proteomes" id="UP000012062">
    <property type="component" value="Unassembled WGS sequence"/>
</dbReference>
<reference evidence="1 2" key="1">
    <citation type="submission" date="2013-02" db="EMBL/GenBank/DDBJ databases">
        <authorList>
            <person name="Genoscope - CEA"/>
        </authorList>
    </citation>
    <scope>NUCLEOTIDE SEQUENCE [LARGE SCALE GENOMIC DNA]</scope>
    <source>
        <strain evidence="1 2">STM 2683</strain>
    </source>
</reference>
<dbReference type="AlphaFoldDB" id="M5EJI4"/>
<name>M5EJI4_9HYPH</name>
<gene>
    <name evidence="1" type="ORF">MESS2_1440011</name>
</gene>